<gene>
    <name evidence="2" type="ORF">OEA41_010665</name>
</gene>
<reference evidence="2" key="1">
    <citation type="submission" date="2022-11" db="EMBL/GenBank/DDBJ databases">
        <title>Chromosomal genome sequence assembly and mating type (MAT) locus characterization of the leprose asexual lichenized fungus Lepraria neglecta (Nyl.) Erichsen.</title>
        <authorList>
            <person name="Allen J.L."/>
            <person name="Pfeffer B."/>
        </authorList>
    </citation>
    <scope>NUCLEOTIDE SEQUENCE</scope>
    <source>
        <strain evidence="2">Allen 5258</strain>
    </source>
</reference>
<feature type="compositionally biased region" description="Polar residues" evidence="1">
    <location>
        <begin position="86"/>
        <end position="112"/>
    </location>
</feature>
<protein>
    <submittedName>
        <fullName evidence="2">Uncharacterized protein</fullName>
    </submittedName>
</protein>
<evidence type="ECO:0000313" key="2">
    <source>
        <dbReference type="EMBL" id="KAK3167538.1"/>
    </source>
</evidence>
<accession>A0AAD9YZE4</accession>
<comment type="caution">
    <text evidence="2">The sequence shown here is derived from an EMBL/GenBank/DDBJ whole genome shotgun (WGS) entry which is preliminary data.</text>
</comment>
<evidence type="ECO:0000256" key="1">
    <source>
        <dbReference type="SAM" id="MobiDB-lite"/>
    </source>
</evidence>
<feature type="region of interest" description="Disordered" evidence="1">
    <location>
        <begin position="1"/>
        <end position="168"/>
    </location>
</feature>
<feature type="region of interest" description="Disordered" evidence="1">
    <location>
        <begin position="253"/>
        <end position="334"/>
    </location>
</feature>
<feature type="compositionally biased region" description="Pro residues" evidence="1">
    <location>
        <begin position="75"/>
        <end position="84"/>
    </location>
</feature>
<feature type="compositionally biased region" description="Low complexity" evidence="1">
    <location>
        <begin position="12"/>
        <end position="24"/>
    </location>
</feature>
<feature type="compositionally biased region" description="Polar residues" evidence="1">
    <location>
        <begin position="1"/>
        <end position="11"/>
    </location>
</feature>
<evidence type="ECO:0000313" key="3">
    <source>
        <dbReference type="Proteomes" id="UP001276659"/>
    </source>
</evidence>
<dbReference type="EMBL" id="JASNWA010000011">
    <property type="protein sequence ID" value="KAK3167538.1"/>
    <property type="molecule type" value="Genomic_DNA"/>
</dbReference>
<feature type="compositionally biased region" description="Basic and acidic residues" evidence="1">
    <location>
        <begin position="267"/>
        <end position="296"/>
    </location>
</feature>
<feature type="compositionally biased region" description="Low complexity" evidence="1">
    <location>
        <begin position="137"/>
        <end position="166"/>
    </location>
</feature>
<dbReference type="AlphaFoldDB" id="A0AAD9YZE4"/>
<name>A0AAD9YZE4_9LECA</name>
<dbReference type="Proteomes" id="UP001276659">
    <property type="component" value="Unassembled WGS sequence"/>
</dbReference>
<sequence>MVSLHNPNEDPSSGSSKSKIASIARHNPTPLTLNPGSHPPNPVTLRPSEHQSAPNPKRKPTGLVESVAKKRVKPSPAPPIPNRPPGQSSAPTMSNIDLWSIPQYQEPITISDNAPEESLVAPDAKSGMTPKKPFSKATAASPESRSTTTPPSFNSSKPSPAPLSSSHPRRTMWTCAQLANFATALDNALDLDAFAAGNNKTSQQVQETLGFLVMKPIFEYAEEGQKIARKFHREMKEHQKETEKVMRKVHRKEAKARHWATEGIPANDEKKIKTNNRVQEKDETEDKGKDEGKEMTGSKSKGKRGVFWRKRWMEKSEQKSERCSGKLLSEDAVY</sequence>
<keyword evidence="3" id="KW-1185">Reference proteome</keyword>
<proteinExistence type="predicted"/>
<feature type="compositionally biased region" description="Basic residues" evidence="1">
    <location>
        <begin position="300"/>
        <end position="310"/>
    </location>
</feature>
<organism evidence="2 3">
    <name type="scientific">Lepraria neglecta</name>
    <dbReference type="NCBI Taxonomy" id="209136"/>
    <lineage>
        <taxon>Eukaryota</taxon>
        <taxon>Fungi</taxon>
        <taxon>Dikarya</taxon>
        <taxon>Ascomycota</taxon>
        <taxon>Pezizomycotina</taxon>
        <taxon>Lecanoromycetes</taxon>
        <taxon>OSLEUM clade</taxon>
        <taxon>Lecanoromycetidae</taxon>
        <taxon>Lecanorales</taxon>
        <taxon>Lecanorineae</taxon>
        <taxon>Stereocaulaceae</taxon>
        <taxon>Lepraria</taxon>
    </lineage>
</organism>
<feature type="compositionally biased region" description="Basic and acidic residues" evidence="1">
    <location>
        <begin position="311"/>
        <end position="324"/>
    </location>
</feature>